<sequence>MIVDLHCHSTASDGVLAPAALVQRAHARGIELLSLTDHDTLEGLDAARATADSLGVRLINGIELSCVWNGATVHVLGYAFRRDAEALNKAIEALHEGRWRRAELIAQRLDAKGMPGSLEGARAVQQELGDSGNAPARPHFAEYLVRAGHVRDRAEAFRKWLGSGKLGDVKQHWPSLEQTVTTLREAGAWISLAHPWQYEFTRSKRRRLVIEFAHAGGHALEVVNGMQPLEQVGGLSILAREFGLMASVGSDFHAPGDWSELGMYRTLPDDLQPLWRHFEDEPCESVAR</sequence>
<dbReference type="CDD" id="cd07438">
    <property type="entry name" value="PHP_HisPPase_AMP"/>
    <property type="match status" value="1"/>
</dbReference>
<gene>
    <name evidence="2" type="ORF">GQA94_16785</name>
</gene>
<dbReference type="Gene3D" id="3.20.20.140">
    <property type="entry name" value="Metal-dependent hydrolases"/>
    <property type="match status" value="1"/>
</dbReference>
<dbReference type="SMART" id="SM00481">
    <property type="entry name" value="POLIIIAc"/>
    <property type="match status" value="1"/>
</dbReference>
<proteinExistence type="predicted"/>
<dbReference type="PANTHER" id="PTHR42924:SF3">
    <property type="entry name" value="POLYMERASE_HISTIDINOL PHOSPHATASE N-TERMINAL DOMAIN-CONTAINING PROTEIN"/>
    <property type="match status" value="1"/>
</dbReference>
<dbReference type="EMBL" id="CP046902">
    <property type="protein sequence ID" value="QGZ31630.1"/>
    <property type="molecule type" value="Genomic_DNA"/>
</dbReference>
<name>A0A6I6LQY3_STUST</name>
<dbReference type="OrthoDB" id="9804333at2"/>
<dbReference type="Proteomes" id="UP000438983">
    <property type="component" value="Chromosome"/>
</dbReference>
<organism evidence="2 3">
    <name type="scientific">Stutzerimonas stutzeri</name>
    <name type="common">Pseudomonas stutzeri</name>
    <dbReference type="NCBI Taxonomy" id="316"/>
    <lineage>
        <taxon>Bacteria</taxon>
        <taxon>Pseudomonadati</taxon>
        <taxon>Pseudomonadota</taxon>
        <taxon>Gammaproteobacteria</taxon>
        <taxon>Pseudomonadales</taxon>
        <taxon>Pseudomonadaceae</taxon>
        <taxon>Stutzerimonas</taxon>
    </lineage>
</organism>
<dbReference type="Pfam" id="PF02811">
    <property type="entry name" value="PHP"/>
    <property type="match status" value="1"/>
</dbReference>
<protein>
    <submittedName>
        <fullName evidence="2">PHP domain-containing protein</fullName>
    </submittedName>
</protein>
<feature type="domain" description="Polymerase/histidinol phosphatase N-terminal" evidence="1">
    <location>
        <begin position="3"/>
        <end position="68"/>
    </location>
</feature>
<dbReference type="InterPro" id="IPR003141">
    <property type="entry name" value="Pol/His_phosphatase_N"/>
</dbReference>
<evidence type="ECO:0000259" key="1">
    <source>
        <dbReference type="SMART" id="SM00481"/>
    </source>
</evidence>
<dbReference type="InterPro" id="IPR052018">
    <property type="entry name" value="PHP_domain"/>
</dbReference>
<reference evidence="2 3" key="1">
    <citation type="submission" date="2019-12" db="EMBL/GenBank/DDBJ databases">
        <title>Complete genome sequence of Pseudomonas stutzeri.</title>
        <authorList>
            <person name="Lim S.R."/>
            <person name="Kim J.H."/>
        </authorList>
    </citation>
    <scope>NUCLEOTIDE SEQUENCE [LARGE SCALE GENOMIC DNA]</scope>
    <source>
        <strain evidence="2 3">PM101005</strain>
    </source>
</reference>
<dbReference type="InterPro" id="IPR004013">
    <property type="entry name" value="PHP_dom"/>
</dbReference>
<dbReference type="GO" id="GO:0004534">
    <property type="term" value="F:5'-3' RNA exonuclease activity"/>
    <property type="evidence" value="ECO:0007669"/>
    <property type="project" value="TreeGrafter"/>
</dbReference>
<dbReference type="AlphaFoldDB" id="A0A6I6LQY3"/>
<dbReference type="SUPFAM" id="SSF89550">
    <property type="entry name" value="PHP domain-like"/>
    <property type="match status" value="1"/>
</dbReference>
<dbReference type="Gene3D" id="1.10.150.650">
    <property type="match status" value="1"/>
</dbReference>
<dbReference type="RefSeq" id="WP_158189078.1">
    <property type="nucleotide sequence ID" value="NZ_CP046902.1"/>
</dbReference>
<dbReference type="GO" id="GO:0035312">
    <property type="term" value="F:5'-3' DNA exonuclease activity"/>
    <property type="evidence" value="ECO:0007669"/>
    <property type="project" value="TreeGrafter"/>
</dbReference>
<dbReference type="InterPro" id="IPR016195">
    <property type="entry name" value="Pol/histidinol_Pase-like"/>
</dbReference>
<evidence type="ECO:0000313" key="3">
    <source>
        <dbReference type="Proteomes" id="UP000438983"/>
    </source>
</evidence>
<evidence type="ECO:0000313" key="2">
    <source>
        <dbReference type="EMBL" id="QGZ31630.1"/>
    </source>
</evidence>
<accession>A0A6I6LQY3</accession>
<dbReference type="PANTHER" id="PTHR42924">
    <property type="entry name" value="EXONUCLEASE"/>
    <property type="match status" value="1"/>
</dbReference>